<feature type="transmembrane region" description="Helical" evidence="1">
    <location>
        <begin position="97"/>
        <end position="116"/>
    </location>
</feature>
<keyword evidence="1" id="KW-0812">Transmembrane</keyword>
<gene>
    <name evidence="3" type="ORF">D0U04_27480</name>
    <name evidence="2" type="ORF">DJ93_5877</name>
</gene>
<comment type="caution">
    <text evidence="2">The sequence shown here is derived from an EMBL/GenBank/DDBJ whole genome shotgun (WGS) entry which is preliminary data.</text>
</comment>
<accession>A0A090YBL0</accession>
<name>A0A090YBL0_9BACI</name>
<feature type="transmembrane region" description="Helical" evidence="1">
    <location>
        <begin position="336"/>
        <end position="354"/>
    </location>
</feature>
<proteinExistence type="predicted"/>
<sequence>MSNTEKKSENGIHIFRWLSLWPKWIGYTSVVWSLMYLILGQYWALGGKGFPFGIGDPQSEYSMLAGLKPETGAPIMVGFGFFGVIVAVMMIRGWGKGLLRVVLLIFVYMLVAILLFAVIDYRVLASAAYGFIFLIGAPFDFPHGVKFFEQMMYWTIINQYISMLGAFLWSATALVYQRQTRNACSYCGRNSNHSKWTSQSSAASWGKWCTYIAIIIPICYSITRWCWAIGISLGTTKELLDSFERDSPGIWLMGASLATVALGGAILTLGLIQPWGEIFPRWFPFIAGRRVPLSLAIIPASLVSIMVTSAGLMYIRGFINKGGLDHRGWALEGPELLWPIWGLALFGATIAYYYRRRGMCKYCKQVIK</sequence>
<feature type="transmembrane region" description="Helical" evidence="1">
    <location>
        <begin position="208"/>
        <end position="230"/>
    </location>
</feature>
<reference evidence="3 5" key="2">
    <citation type="submission" date="2018-08" db="EMBL/GenBank/DDBJ databases">
        <title>Bacillus clarus sp. nov. strain PS00077A.</title>
        <authorList>
            <person name="Mendez Acevedo M."/>
            <person name="Carroll L."/>
            <person name="Mukherjee M."/>
            <person name="Wiedmann M."/>
            <person name="Kovac J."/>
        </authorList>
    </citation>
    <scope>NUCLEOTIDE SEQUENCE [LARGE SCALE GENOMIC DNA]</scope>
    <source>
        <strain evidence="3 5">PS00077A</strain>
    </source>
</reference>
<dbReference type="EMBL" id="JMQC01000011">
    <property type="protein sequence ID" value="KFM95232.1"/>
    <property type="molecule type" value="Genomic_DNA"/>
</dbReference>
<evidence type="ECO:0000313" key="2">
    <source>
        <dbReference type="EMBL" id="KFM95232.1"/>
    </source>
</evidence>
<dbReference type="PATRIC" id="fig|1405.8.peg.6070"/>
<evidence type="ECO:0000256" key="1">
    <source>
        <dbReference type="SAM" id="Phobius"/>
    </source>
</evidence>
<evidence type="ECO:0000313" key="4">
    <source>
        <dbReference type="Proteomes" id="UP000029389"/>
    </source>
</evidence>
<organism evidence="2 4">
    <name type="scientific">Bacillus clarus</name>
    <dbReference type="NCBI Taxonomy" id="2338372"/>
    <lineage>
        <taxon>Bacteria</taxon>
        <taxon>Bacillati</taxon>
        <taxon>Bacillota</taxon>
        <taxon>Bacilli</taxon>
        <taxon>Bacillales</taxon>
        <taxon>Bacillaceae</taxon>
        <taxon>Bacillus</taxon>
        <taxon>Bacillus cereus group</taxon>
    </lineage>
</organism>
<dbReference type="RefSeq" id="WP_042985093.1">
    <property type="nucleotide sequence ID" value="NZ_JMQC01000011.1"/>
</dbReference>
<reference evidence="2 4" key="1">
    <citation type="submission" date="2014-04" db="EMBL/GenBank/DDBJ databases">
        <authorList>
            <person name="Bishop-Lilly K.A."/>
            <person name="Broomall S.M."/>
            <person name="Chain P.S."/>
            <person name="Chertkov O."/>
            <person name="Coyne S.R."/>
            <person name="Daligault H.E."/>
            <person name="Davenport K.W."/>
            <person name="Erkkila T."/>
            <person name="Frey K.G."/>
            <person name="Gibbons H.S."/>
            <person name="Gu W."/>
            <person name="Jaissle J."/>
            <person name="Johnson S.L."/>
            <person name="Koroleva G.I."/>
            <person name="Ladner J.T."/>
            <person name="Lo C.-C."/>
            <person name="Minogue T.D."/>
            <person name="Munk C."/>
            <person name="Palacios G.F."/>
            <person name="Redden C.L."/>
            <person name="Rosenzweig C.N."/>
            <person name="Scholz M.B."/>
            <person name="Teshima H."/>
            <person name="Xu Y."/>
        </authorList>
    </citation>
    <scope>NUCLEOTIDE SEQUENCE [LARGE SCALE GENOMIC DNA]</scope>
    <source>
        <strain evidence="2 4">BHP</strain>
    </source>
</reference>
<keyword evidence="5" id="KW-1185">Reference proteome</keyword>
<keyword evidence="1" id="KW-1133">Transmembrane helix</keyword>
<dbReference type="AlphaFoldDB" id="A0A090YBL0"/>
<keyword evidence="1" id="KW-0472">Membrane</keyword>
<feature type="transmembrane region" description="Helical" evidence="1">
    <location>
        <begin position="250"/>
        <end position="272"/>
    </location>
</feature>
<dbReference type="EMBL" id="QVOD01000063">
    <property type="protein sequence ID" value="RFT62688.1"/>
    <property type="molecule type" value="Genomic_DNA"/>
</dbReference>
<protein>
    <submittedName>
        <fullName evidence="2">Putative membrane protein</fullName>
    </submittedName>
</protein>
<dbReference type="Proteomes" id="UP000264294">
    <property type="component" value="Unassembled WGS sequence"/>
</dbReference>
<feature type="transmembrane region" description="Helical" evidence="1">
    <location>
        <begin position="72"/>
        <end position="91"/>
    </location>
</feature>
<dbReference type="Proteomes" id="UP000029389">
    <property type="component" value="Unassembled WGS sequence"/>
</dbReference>
<feature type="transmembrane region" description="Helical" evidence="1">
    <location>
        <begin position="24"/>
        <end position="45"/>
    </location>
</feature>
<feature type="transmembrane region" description="Helical" evidence="1">
    <location>
        <begin position="151"/>
        <end position="176"/>
    </location>
</feature>
<feature type="transmembrane region" description="Helical" evidence="1">
    <location>
        <begin position="293"/>
        <end position="316"/>
    </location>
</feature>
<evidence type="ECO:0000313" key="5">
    <source>
        <dbReference type="Proteomes" id="UP000264294"/>
    </source>
</evidence>
<evidence type="ECO:0000313" key="3">
    <source>
        <dbReference type="EMBL" id="RFT62688.1"/>
    </source>
</evidence>